<dbReference type="PRINTS" id="PR00081">
    <property type="entry name" value="GDHRDH"/>
</dbReference>
<dbReference type="PANTHER" id="PTHR43899:SF4">
    <property type="entry name" value="17 BETA-HYDROXYSTEROID DEHYDROGENASE TYPE 3"/>
    <property type="match status" value="1"/>
</dbReference>
<dbReference type="PROSITE" id="PS00061">
    <property type="entry name" value="ADH_SHORT"/>
    <property type="match status" value="1"/>
</dbReference>
<dbReference type="AlphaFoldDB" id="A0AAV8V1W0"/>
<dbReference type="InterPro" id="IPR051019">
    <property type="entry name" value="VLCFA-Steroid_DH"/>
</dbReference>
<evidence type="ECO:0000313" key="4">
    <source>
        <dbReference type="Proteomes" id="UP001157974"/>
    </source>
</evidence>
<dbReference type="Pfam" id="PF00106">
    <property type="entry name" value="adh_short"/>
    <property type="match status" value="1"/>
</dbReference>
<sequence length="372" mass="40995">MDPVPLALSVCGVLFLISWISYSLHYFFHAWVTPTPRDLKKLYDAEWALVTGGSSGIGLALCDILCSQGINVFIVAKDDPLIGQSTKELKKKYPDRDIRALGVDLGDRNGGYLSKIEKQTKNLRINLIFNNAGYIRVGLFPDDPVDAALHNMEVNVTSSLRITHLFANRLLDRGEKGVIGFTSSSSCFIPCPMSAMYGATKAFLTHFATSLAAEVRPSGIQVLVIHPSPVNSNFYSDTRGLGAMESARKTAVSAETVAKSILSSVGRTVIKDQGYFTVGARLLLKVLDLNLFADIAAAGIGLAGDYWKLKKDRNPEKKERMMNKSDVLRKNMFHAARIPFSEFDSTWRHFGCTARQQNRSALQVDEVASLIR</sequence>
<keyword evidence="4" id="KW-1185">Reference proteome</keyword>
<dbReference type="InterPro" id="IPR020904">
    <property type="entry name" value="Sc_DH/Rdtase_CS"/>
</dbReference>
<comment type="caution">
    <text evidence="3">The sequence shown here is derived from an EMBL/GenBank/DDBJ whole genome shotgun (WGS) entry which is preliminary data.</text>
</comment>
<dbReference type="GO" id="GO:0016491">
    <property type="term" value="F:oxidoreductase activity"/>
    <property type="evidence" value="ECO:0007669"/>
    <property type="project" value="UniProtKB-KW"/>
</dbReference>
<organism evidence="3 4">
    <name type="scientific">Rhodosorus marinus</name>
    <dbReference type="NCBI Taxonomy" id="101924"/>
    <lineage>
        <taxon>Eukaryota</taxon>
        <taxon>Rhodophyta</taxon>
        <taxon>Stylonematophyceae</taxon>
        <taxon>Stylonematales</taxon>
        <taxon>Stylonemataceae</taxon>
        <taxon>Rhodosorus</taxon>
    </lineage>
</organism>
<comment type="subcellular location">
    <subcellularLocation>
        <location evidence="1">Endoplasmic reticulum</location>
    </subcellularLocation>
</comment>
<dbReference type="Proteomes" id="UP001157974">
    <property type="component" value="Unassembled WGS sequence"/>
</dbReference>
<dbReference type="Gene3D" id="3.40.50.720">
    <property type="entry name" value="NAD(P)-binding Rossmann-like Domain"/>
    <property type="match status" value="1"/>
</dbReference>
<evidence type="ECO:0008006" key="5">
    <source>
        <dbReference type="Google" id="ProtNLM"/>
    </source>
</evidence>
<protein>
    <recommendedName>
        <fullName evidence="5">NAD(P)-binding protein</fullName>
    </recommendedName>
</protein>
<proteinExistence type="predicted"/>
<dbReference type="InterPro" id="IPR002347">
    <property type="entry name" value="SDR_fam"/>
</dbReference>
<evidence type="ECO:0000256" key="1">
    <source>
        <dbReference type="ARBA" id="ARBA00004240"/>
    </source>
</evidence>
<evidence type="ECO:0000313" key="3">
    <source>
        <dbReference type="EMBL" id="KAJ8908840.1"/>
    </source>
</evidence>
<keyword evidence="2" id="KW-0560">Oxidoreductase</keyword>
<dbReference type="GO" id="GO:0005783">
    <property type="term" value="C:endoplasmic reticulum"/>
    <property type="evidence" value="ECO:0007669"/>
    <property type="project" value="UniProtKB-SubCell"/>
</dbReference>
<dbReference type="EMBL" id="JAMWBK010000001">
    <property type="protein sequence ID" value="KAJ8908840.1"/>
    <property type="molecule type" value="Genomic_DNA"/>
</dbReference>
<dbReference type="InterPro" id="IPR036291">
    <property type="entry name" value="NAD(P)-bd_dom_sf"/>
</dbReference>
<reference evidence="3 4" key="1">
    <citation type="journal article" date="2023" name="Nat. Commun.">
        <title>Origin of minicircular mitochondrial genomes in red algae.</title>
        <authorList>
            <person name="Lee Y."/>
            <person name="Cho C.H."/>
            <person name="Lee Y.M."/>
            <person name="Park S.I."/>
            <person name="Yang J.H."/>
            <person name="West J.A."/>
            <person name="Bhattacharya D."/>
            <person name="Yoon H.S."/>
        </authorList>
    </citation>
    <scope>NUCLEOTIDE SEQUENCE [LARGE SCALE GENOMIC DNA]</scope>
    <source>
        <strain evidence="3 4">CCMP1338</strain>
        <tissue evidence="3">Whole cell</tissue>
    </source>
</reference>
<dbReference type="SUPFAM" id="SSF51735">
    <property type="entry name" value="NAD(P)-binding Rossmann-fold domains"/>
    <property type="match status" value="1"/>
</dbReference>
<name>A0AAV8V1W0_9RHOD</name>
<dbReference type="PANTHER" id="PTHR43899">
    <property type="entry name" value="RH59310P"/>
    <property type="match status" value="1"/>
</dbReference>
<evidence type="ECO:0000256" key="2">
    <source>
        <dbReference type="ARBA" id="ARBA00023002"/>
    </source>
</evidence>
<gene>
    <name evidence="3" type="ORF">NDN08_005544</name>
</gene>
<accession>A0AAV8V1W0</accession>